<accession>A0A175W6I1</accession>
<feature type="compositionally biased region" description="Low complexity" evidence="7">
    <location>
        <begin position="411"/>
        <end position="422"/>
    </location>
</feature>
<reference evidence="9 10" key="1">
    <citation type="journal article" date="2016" name="Genome Announc.">
        <title>Genome Sequence of Madurella mycetomatis mm55, Isolated from a Human Mycetoma Case in Sudan.</title>
        <authorList>
            <person name="Smit S."/>
            <person name="Derks M.F."/>
            <person name="Bervoets S."/>
            <person name="Fahal A."/>
            <person name="van Leeuwen W."/>
            <person name="van Belkum A."/>
            <person name="van de Sande W.W."/>
        </authorList>
    </citation>
    <scope>NUCLEOTIDE SEQUENCE [LARGE SCALE GENOMIC DNA]</scope>
    <source>
        <strain evidence="10">mm55</strain>
    </source>
</reference>
<dbReference type="VEuPathDB" id="FungiDB:MMYC01_203982"/>
<evidence type="ECO:0000313" key="10">
    <source>
        <dbReference type="Proteomes" id="UP000078237"/>
    </source>
</evidence>
<dbReference type="GO" id="GO:0008270">
    <property type="term" value="F:zinc ion binding"/>
    <property type="evidence" value="ECO:0007669"/>
    <property type="project" value="UniProtKB-KW"/>
</dbReference>
<dbReference type="PROSITE" id="PS50016">
    <property type="entry name" value="ZF_PHD_2"/>
    <property type="match status" value="1"/>
</dbReference>
<name>A0A175W6I1_9PEZI</name>
<dbReference type="PROSITE" id="PS01359">
    <property type="entry name" value="ZF_PHD_1"/>
    <property type="match status" value="1"/>
</dbReference>
<dbReference type="CDD" id="cd15554">
    <property type="entry name" value="PHD_PHF2_like"/>
    <property type="match status" value="1"/>
</dbReference>
<feature type="domain" description="PHD-type" evidence="8">
    <location>
        <begin position="160"/>
        <end position="211"/>
    </location>
</feature>
<keyword evidence="10" id="KW-1185">Reference proteome</keyword>
<evidence type="ECO:0000256" key="2">
    <source>
        <dbReference type="ARBA" id="ARBA00022723"/>
    </source>
</evidence>
<evidence type="ECO:0000256" key="3">
    <source>
        <dbReference type="ARBA" id="ARBA00022771"/>
    </source>
</evidence>
<dbReference type="EMBL" id="LCTW02000092">
    <property type="protein sequence ID" value="KXX79263.1"/>
    <property type="molecule type" value="Genomic_DNA"/>
</dbReference>
<evidence type="ECO:0000256" key="6">
    <source>
        <dbReference type="PROSITE-ProRule" id="PRU00146"/>
    </source>
</evidence>
<feature type="compositionally biased region" description="Basic residues" evidence="7">
    <location>
        <begin position="119"/>
        <end position="130"/>
    </location>
</feature>
<keyword evidence="5" id="KW-0539">Nucleus</keyword>
<dbReference type="STRING" id="100816.A0A175W6I1"/>
<protein>
    <submittedName>
        <fullName evidence="9">Set1 complex component spp1</fullName>
    </submittedName>
</protein>
<dbReference type="GO" id="GO:0045893">
    <property type="term" value="P:positive regulation of DNA-templated transcription"/>
    <property type="evidence" value="ECO:0007669"/>
    <property type="project" value="TreeGrafter"/>
</dbReference>
<comment type="caution">
    <text evidence="9">The sequence shown here is derived from an EMBL/GenBank/DDBJ whole genome shotgun (WGS) entry which is preliminary data.</text>
</comment>
<dbReference type="SUPFAM" id="SSF57903">
    <property type="entry name" value="FYVE/PHD zinc finger"/>
    <property type="match status" value="1"/>
</dbReference>
<dbReference type="InterPro" id="IPR019787">
    <property type="entry name" value="Znf_PHD-finger"/>
</dbReference>
<evidence type="ECO:0000256" key="4">
    <source>
        <dbReference type="ARBA" id="ARBA00022833"/>
    </source>
</evidence>
<dbReference type="InterPro" id="IPR001965">
    <property type="entry name" value="Znf_PHD"/>
</dbReference>
<evidence type="ECO:0000313" key="9">
    <source>
        <dbReference type="EMBL" id="KXX79263.1"/>
    </source>
</evidence>
<dbReference type="Pfam" id="PF00628">
    <property type="entry name" value="PHD"/>
    <property type="match status" value="1"/>
</dbReference>
<dbReference type="InterPro" id="IPR037869">
    <property type="entry name" value="Spp1/CFP1"/>
</dbReference>
<dbReference type="PANTHER" id="PTHR46174:SF1">
    <property type="entry name" value="CXXC-TYPE ZINC FINGER PROTEIN 1"/>
    <property type="match status" value="1"/>
</dbReference>
<feature type="compositionally biased region" description="Polar residues" evidence="7">
    <location>
        <begin position="71"/>
        <end position="83"/>
    </location>
</feature>
<dbReference type="OrthoDB" id="436852at2759"/>
<sequence length="521" mass="55881">MAFSTSFFTPDLAAVTGGSHPQQEAGVVEKETPIAMEGGDHNTNLTEDSQHSELPRPETSQPPPPPSSDPITGQPSGDDSNAMVNAAKTVSKKKKGMASVVKPPPKRGRPGQGAAGTAKKAKGGGSKKAKANASSKRTTGGDAGAADGNEDGDSSESDNGPYCLCRGPDDHRFMIACDRCEDWFHGECIGMDKHTGENLVQKYICPNCTDGGRYATRYKKMCSLAGCSNPARIYDSARPSIFCSAEHCQAWWEQLIATLPRSKGSSAGSNADVLTQEEFMGLLDTSPSPSQPPDTPSWKLGQTPFSTPPDFWDLPTSHQSALTPEERHLLSQSATHRYQLGEEIVLCKKMLQLIDMALKRREAAIAAGRGTAKDLCGYDFRLDTVGTTHQFALFIQSPHGEAIFKAGRLDPPSSSPSSSSSPQDMMSNGATAAEEGGDDPLTAGMCAKKKCKPHNGWSAILTKTVKHDMKELAAQAKEKLDAEQRIRDGAAVRFRRKMKERNGVIVYGDDMGSEEMDVDNA</sequence>
<feature type="region of interest" description="Disordered" evidence="7">
    <location>
        <begin position="282"/>
        <end position="302"/>
    </location>
</feature>
<keyword evidence="3 6" id="KW-0863">Zinc-finger</keyword>
<keyword evidence="4" id="KW-0862">Zinc</keyword>
<feature type="region of interest" description="Disordered" evidence="7">
    <location>
        <begin position="404"/>
        <end position="441"/>
    </location>
</feature>
<comment type="subcellular location">
    <subcellularLocation>
        <location evidence="1">Nucleus</location>
    </subcellularLocation>
</comment>
<gene>
    <name evidence="9" type="ORF">MMYC01_203982</name>
</gene>
<dbReference type="AlphaFoldDB" id="A0A175W6I1"/>
<keyword evidence="2" id="KW-0479">Metal-binding</keyword>
<organism evidence="9 10">
    <name type="scientific">Madurella mycetomatis</name>
    <dbReference type="NCBI Taxonomy" id="100816"/>
    <lineage>
        <taxon>Eukaryota</taxon>
        <taxon>Fungi</taxon>
        <taxon>Dikarya</taxon>
        <taxon>Ascomycota</taxon>
        <taxon>Pezizomycotina</taxon>
        <taxon>Sordariomycetes</taxon>
        <taxon>Sordariomycetidae</taxon>
        <taxon>Sordariales</taxon>
        <taxon>Sordariales incertae sedis</taxon>
        <taxon>Madurella</taxon>
    </lineage>
</organism>
<dbReference type="Gene3D" id="3.30.40.10">
    <property type="entry name" value="Zinc/RING finger domain, C3HC4 (zinc finger)"/>
    <property type="match status" value="1"/>
</dbReference>
<dbReference type="Proteomes" id="UP000078237">
    <property type="component" value="Unassembled WGS sequence"/>
</dbReference>
<dbReference type="InterPro" id="IPR013083">
    <property type="entry name" value="Znf_RING/FYVE/PHD"/>
</dbReference>
<dbReference type="InterPro" id="IPR019786">
    <property type="entry name" value="Zinc_finger_PHD-type_CS"/>
</dbReference>
<evidence type="ECO:0000256" key="1">
    <source>
        <dbReference type="ARBA" id="ARBA00004123"/>
    </source>
</evidence>
<evidence type="ECO:0000259" key="8">
    <source>
        <dbReference type="PROSITE" id="PS50016"/>
    </source>
</evidence>
<evidence type="ECO:0000256" key="7">
    <source>
        <dbReference type="SAM" id="MobiDB-lite"/>
    </source>
</evidence>
<dbReference type="GO" id="GO:0048188">
    <property type="term" value="C:Set1C/COMPASS complex"/>
    <property type="evidence" value="ECO:0007669"/>
    <property type="project" value="InterPro"/>
</dbReference>
<dbReference type="PANTHER" id="PTHR46174">
    <property type="entry name" value="CXXC-TYPE ZINC FINGER PROTEIN 1"/>
    <property type="match status" value="1"/>
</dbReference>
<dbReference type="SMART" id="SM00249">
    <property type="entry name" value="PHD"/>
    <property type="match status" value="1"/>
</dbReference>
<evidence type="ECO:0000256" key="5">
    <source>
        <dbReference type="ARBA" id="ARBA00023242"/>
    </source>
</evidence>
<proteinExistence type="predicted"/>
<feature type="region of interest" description="Disordered" evidence="7">
    <location>
        <begin position="1"/>
        <end position="159"/>
    </location>
</feature>
<dbReference type="InterPro" id="IPR011011">
    <property type="entry name" value="Znf_FYVE_PHD"/>
</dbReference>